<evidence type="ECO:0000256" key="3">
    <source>
        <dbReference type="SAM" id="MobiDB-lite"/>
    </source>
</evidence>
<proteinExistence type="inferred from homology"/>
<comment type="similarity">
    <text evidence="1">Belongs to the Gfo/Idh/MocA family.</text>
</comment>
<dbReference type="SUPFAM" id="SSF51735">
    <property type="entry name" value="NAD(P)-binding Rossmann-fold domains"/>
    <property type="match status" value="1"/>
</dbReference>
<keyword evidence="6" id="KW-1185">Reference proteome</keyword>
<dbReference type="Proteomes" id="UP000010931">
    <property type="component" value="Unassembled WGS sequence"/>
</dbReference>
<dbReference type="InterPro" id="IPR036291">
    <property type="entry name" value="NAD(P)-bd_dom_sf"/>
</dbReference>
<dbReference type="EMBL" id="AEJB01000138">
    <property type="protein sequence ID" value="ELP69548.1"/>
    <property type="molecule type" value="Genomic_DNA"/>
</dbReference>
<dbReference type="InterPro" id="IPR000551">
    <property type="entry name" value="MerR-type_HTH_dom"/>
</dbReference>
<dbReference type="GO" id="GO:0016491">
    <property type="term" value="F:oxidoreductase activity"/>
    <property type="evidence" value="ECO:0007669"/>
    <property type="project" value="UniProtKB-KW"/>
</dbReference>
<reference evidence="5 6" key="1">
    <citation type="journal article" date="2011" name="Plasmid">
        <title>Streptomyces turgidiscabies Car8 contains a modular pathogenicity island that shares virulence genes with other actinobacterial plant pathogens.</title>
        <authorList>
            <person name="Huguet-Tapia J.C."/>
            <person name="Badger J.H."/>
            <person name="Loria R."/>
            <person name="Pettis G.S."/>
        </authorList>
    </citation>
    <scope>NUCLEOTIDE SEQUENCE [LARGE SCALE GENOMIC DNA]</scope>
    <source>
        <strain evidence="5 6">Car8</strain>
    </source>
</reference>
<sequence>MTDALDLDGDDVEELLGDAVPLLAMLQPCPKGRVKRDDGRVITIGQPAKQVGVSVKTSRVCHDKGLPPEPDRDASGYRRYDANATIELVKIRTLAEARVPLARIRDLRSATDKEEFQHALHKIGDEQRPPLKTSSHTRPLALSGRPTIYGALMSFRWGIAGTGTIANGFANALGRLPDAQLVAVGSRNRETADAFGEKFGIAPRHRHGSYEDLAADGNVDIVYVASPHSHHHEHTLLFLNAGRPVLCEKAFALDAAQAAEMAEVARARGLFLMEAMWSRFLPAYVKIRELLSEGAIGEVQSVEADFGFRFPADPTHRLFDRALGGGALLDLGVYPVSLASMVLGTPDRLTAYGTLGETGVDEHTAVLSGYSGGAVALTQCSMRATLSSTARITGTEGHIELPFMMHCPDELTVRTRDTTERLSLHAARDGEDDDTAGGGMHHQARHVQERLLAGESESDIMPLDETVAIMRTLDSVREQIGVRYFDH</sequence>
<dbReference type="AlphaFoldDB" id="L7FDD8"/>
<evidence type="ECO:0000259" key="4">
    <source>
        <dbReference type="PROSITE" id="PS50937"/>
    </source>
</evidence>
<feature type="region of interest" description="Disordered" evidence="3">
    <location>
        <begin position="121"/>
        <end position="140"/>
    </location>
</feature>
<evidence type="ECO:0000313" key="6">
    <source>
        <dbReference type="Proteomes" id="UP000010931"/>
    </source>
</evidence>
<organism evidence="5 6">
    <name type="scientific">Streptomyces turgidiscabies (strain Car8)</name>
    <dbReference type="NCBI Taxonomy" id="698760"/>
    <lineage>
        <taxon>Bacteria</taxon>
        <taxon>Bacillati</taxon>
        <taxon>Actinomycetota</taxon>
        <taxon>Actinomycetes</taxon>
        <taxon>Kitasatosporales</taxon>
        <taxon>Streptomycetaceae</taxon>
        <taxon>Streptomyces</taxon>
    </lineage>
</organism>
<dbReference type="SUPFAM" id="SSF55347">
    <property type="entry name" value="Glyceraldehyde-3-phosphate dehydrogenase-like, C-terminal domain"/>
    <property type="match status" value="1"/>
</dbReference>
<accession>L7FDD8</accession>
<dbReference type="RefSeq" id="WP_006375218.1">
    <property type="nucleotide sequence ID" value="NZ_AEJB01000138.1"/>
</dbReference>
<dbReference type="Pfam" id="PF01408">
    <property type="entry name" value="GFO_IDH_MocA"/>
    <property type="match status" value="1"/>
</dbReference>
<dbReference type="InterPro" id="IPR000683">
    <property type="entry name" value="Gfo/Idh/MocA-like_OxRdtase_N"/>
</dbReference>
<keyword evidence="2" id="KW-0560">Oxidoreductase</keyword>
<dbReference type="Pfam" id="PF22725">
    <property type="entry name" value="GFO_IDH_MocA_C3"/>
    <property type="match status" value="1"/>
</dbReference>
<dbReference type="GeneID" id="97403506"/>
<protein>
    <submittedName>
        <fullName evidence="5">Oxidoreductase, NAD-binding domain protein</fullName>
    </submittedName>
</protein>
<dbReference type="SUPFAM" id="SSF46955">
    <property type="entry name" value="Putative DNA-binding domain"/>
    <property type="match status" value="1"/>
</dbReference>
<dbReference type="PANTHER" id="PTHR22604:SF105">
    <property type="entry name" value="TRANS-1,2-DIHYDROBENZENE-1,2-DIOL DEHYDROGENASE"/>
    <property type="match status" value="1"/>
</dbReference>
<name>L7FDD8_STRT8</name>
<dbReference type="InterPro" id="IPR050984">
    <property type="entry name" value="Gfo/Idh/MocA_domain"/>
</dbReference>
<dbReference type="CDD" id="cd00592">
    <property type="entry name" value="HTH_MerR-like"/>
    <property type="match status" value="1"/>
</dbReference>
<dbReference type="Gene3D" id="3.40.50.720">
    <property type="entry name" value="NAD(P)-binding Rossmann-like Domain"/>
    <property type="match status" value="1"/>
</dbReference>
<gene>
    <name evidence="5" type="ORF">STRTUCAR8_00613</name>
</gene>
<feature type="domain" description="HTH merR-type" evidence="4">
    <location>
        <begin position="41"/>
        <end position="110"/>
    </location>
</feature>
<dbReference type="GO" id="GO:0006355">
    <property type="term" value="P:regulation of DNA-templated transcription"/>
    <property type="evidence" value="ECO:0007669"/>
    <property type="project" value="InterPro"/>
</dbReference>
<dbReference type="SMART" id="SM00422">
    <property type="entry name" value="HTH_MERR"/>
    <property type="match status" value="1"/>
</dbReference>
<dbReference type="STRING" id="85558.T45_07141"/>
<dbReference type="InterPro" id="IPR009061">
    <property type="entry name" value="DNA-bd_dom_put_sf"/>
</dbReference>
<dbReference type="GO" id="GO:0000166">
    <property type="term" value="F:nucleotide binding"/>
    <property type="evidence" value="ECO:0007669"/>
    <property type="project" value="InterPro"/>
</dbReference>
<dbReference type="PATRIC" id="fig|698760.3.peg.1795"/>
<dbReference type="GO" id="GO:0003677">
    <property type="term" value="F:DNA binding"/>
    <property type="evidence" value="ECO:0007669"/>
    <property type="project" value="InterPro"/>
</dbReference>
<dbReference type="Gene3D" id="1.10.1660.10">
    <property type="match status" value="1"/>
</dbReference>
<dbReference type="PROSITE" id="PS50937">
    <property type="entry name" value="HTH_MERR_2"/>
    <property type="match status" value="1"/>
</dbReference>
<evidence type="ECO:0000256" key="2">
    <source>
        <dbReference type="ARBA" id="ARBA00023002"/>
    </source>
</evidence>
<dbReference type="Pfam" id="PF00376">
    <property type="entry name" value="MerR"/>
    <property type="match status" value="1"/>
</dbReference>
<evidence type="ECO:0000313" key="5">
    <source>
        <dbReference type="EMBL" id="ELP69548.1"/>
    </source>
</evidence>
<dbReference type="PANTHER" id="PTHR22604">
    <property type="entry name" value="OXIDOREDUCTASES"/>
    <property type="match status" value="1"/>
</dbReference>
<dbReference type="InterPro" id="IPR055170">
    <property type="entry name" value="GFO_IDH_MocA-like_dom"/>
</dbReference>
<comment type="caution">
    <text evidence="5">The sequence shown here is derived from an EMBL/GenBank/DDBJ whole genome shotgun (WGS) entry which is preliminary data.</text>
</comment>
<evidence type="ECO:0000256" key="1">
    <source>
        <dbReference type="ARBA" id="ARBA00010928"/>
    </source>
</evidence>
<dbReference type="Gene3D" id="3.30.360.10">
    <property type="entry name" value="Dihydrodipicolinate Reductase, domain 2"/>
    <property type="match status" value="1"/>
</dbReference>